<dbReference type="SUPFAM" id="SSF55729">
    <property type="entry name" value="Acyl-CoA N-acyltransferases (Nat)"/>
    <property type="match status" value="1"/>
</dbReference>
<dbReference type="Gene3D" id="3.40.630.30">
    <property type="match status" value="1"/>
</dbReference>
<evidence type="ECO:0000313" key="3">
    <source>
        <dbReference type="Proteomes" id="UP001652431"/>
    </source>
</evidence>
<sequence>MGKINTATIIPAKTDAEIQDIAVLADEIWHQHFTDIIGEAQVNYMVEKFQSYPALKEQIEEGYEYFKVYSGHTFAGYTGIHEEDGALFLSKLYLHKNFRGQHLSTEVFRFLTDLCRERKLSKIWLTCNKHNENTLNVYHHWGFITVREQKADIGNGFYMDDYILEYNL</sequence>
<proteinExistence type="predicted"/>
<dbReference type="RefSeq" id="WP_158371484.1">
    <property type="nucleotide sequence ID" value="NZ_JAOQJU010000025.1"/>
</dbReference>
<dbReference type="CDD" id="cd04301">
    <property type="entry name" value="NAT_SF"/>
    <property type="match status" value="1"/>
</dbReference>
<dbReference type="EMBL" id="JAOQJU010000025">
    <property type="protein sequence ID" value="MCU6687706.1"/>
    <property type="molecule type" value="Genomic_DNA"/>
</dbReference>
<reference evidence="2 3" key="1">
    <citation type="journal article" date="2021" name="ISME Commun">
        <title>Automated analysis of genomic sequences facilitates high-throughput and comprehensive description of bacteria.</title>
        <authorList>
            <person name="Hitch T.C.A."/>
        </authorList>
    </citation>
    <scope>NUCLEOTIDE SEQUENCE [LARGE SCALE GENOMIC DNA]</scope>
    <source>
        <strain evidence="2 3">Sanger_03</strain>
    </source>
</reference>
<comment type="caution">
    <text evidence="2">The sequence shown here is derived from an EMBL/GenBank/DDBJ whole genome shotgun (WGS) entry which is preliminary data.</text>
</comment>
<accession>A0ABT2RQS7</accession>
<feature type="domain" description="N-acetyltransferase" evidence="1">
    <location>
        <begin position="26"/>
        <end position="168"/>
    </location>
</feature>
<dbReference type="Pfam" id="PF00583">
    <property type="entry name" value="Acetyltransf_1"/>
    <property type="match status" value="1"/>
</dbReference>
<dbReference type="InterPro" id="IPR000182">
    <property type="entry name" value="GNAT_dom"/>
</dbReference>
<evidence type="ECO:0000259" key="1">
    <source>
        <dbReference type="PROSITE" id="PS51186"/>
    </source>
</evidence>
<protein>
    <submittedName>
        <fullName evidence="2">GNAT family N-acetyltransferase</fullName>
    </submittedName>
</protein>
<name>A0ABT2RQS7_9FIRM</name>
<dbReference type="InterPro" id="IPR016181">
    <property type="entry name" value="Acyl_CoA_acyltransferase"/>
</dbReference>
<keyword evidence="3" id="KW-1185">Reference proteome</keyword>
<evidence type="ECO:0000313" key="2">
    <source>
        <dbReference type="EMBL" id="MCU6687706.1"/>
    </source>
</evidence>
<gene>
    <name evidence="2" type="ORF">OCV99_14435</name>
</gene>
<dbReference type="PROSITE" id="PS51186">
    <property type="entry name" value="GNAT"/>
    <property type="match status" value="1"/>
</dbReference>
<organism evidence="2 3">
    <name type="scientific">Dorea acetigenes</name>
    <dbReference type="NCBI Taxonomy" id="2981787"/>
    <lineage>
        <taxon>Bacteria</taxon>
        <taxon>Bacillati</taxon>
        <taxon>Bacillota</taxon>
        <taxon>Clostridia</taxon>
        <taxon>Lachnospirales</taxon>
        <taxon>Lachnospiraceae</taxon>
        <taxon>Dorea</taxon>
    </lineage>
</organism>
<dbReference type="Proteomes" id="UP001652431">
    <property type="component" value="Unassembled WGS sequence"/>
</dbReference>